<evidence type="ECO:0008006" key="13">
    <source>
        <dbReference type="Google" id="ProtNLM"/>
    </source>
</evidence>
<evidence type="ECO:0000256" key="10">
    <source>
        <dbReference type="SAM" id="Phobius"/>
    </source>
</evidence>
<dbReference type="GO" id="GO:0005886">
    <property type="term" value="C:plasma membrane"/>
    <property type="evidence" value="ECO:0007669"/>
    <property type="project" value="UniProtKB-SubCell"/>
</dbReference>
<dbReference type="EMBL" id="JAZDUA010000002">
    <property type="protein sequence ID" value="KAK7874499.1"/>
    <property type="molecule type" value="Genomic_DNA"/>
</dbReference>
<evidence type="ECO:0000313" key="12">
    <source>
        <dbReference type="Proteomes" id="UP001378592"/>
    </source>
</evidence>
<dbReference type="PANTHER" id="PTHR21137:SF35">
    <property type="entry name" value="ODORANT RECEPTOR 19A-RELATED"/>
    <property type="match status" value="1"/>
</dbReference>
<evidence type="ECO:0000256" key="6">
    <source>
        <dbReference type="ARBA" id="ARBA00022989"/>
    </source>
</evidence>
<dbReference type="InterPro" id="IPR004117">
    <property type="entry name" value="7tm6_olfct_rcpt"/>
</dbReference>
<evidence type="ECO:0000256" key="7">
    <source>
        <dbReference type="ARBA" id="ARBA00023136"/>
    </source>
</evidence>
<keyword evidence="6 10" id="KW-1133">Transmembrane helix</keyword>
<feature type="transmembrane region" description="Helical" evidence="10">
    <location>
        <begin position="12"/>
        <end position="32"/>
    </location>
</feature>
<feature type="transmembrane region" description="Helical" evidence="10">
    <location>
        <begin position="70"/>
        <end position="89"/>
    </location>
</feature>
<keyword evidence="4 10" id="KW-0812">Transmembrane</keyword>
<keyword evidence="2" id="KW-1003">Cell membrane</keyword>
<keyword evidence="3" id="KW-0716">Sensory transduction</keyword>
<gene>
    <name evidence="11" type="ORF">R5R35_001583</name>
</gene>
<keyword evidence="8" id="KW-0675">Receptor</keyword>
<dbReference type="GO" id="GO:0004984">
    <property type="term" value="F:olfactory receptor activity"/>
    <property type="evidence" value="ECO:0007669"/>
    <property type="project" value="InterPro"/>
</dbReference>
<accession>A0AAN9ZK33</accession>
<keyword evidence="12" id="KW-1185">Reference proteome</keyword>
<sequence length="114" mass="13097">MSELDARLVKMSVIWLFLVTQLFWLCWFGDYLTVEAEHIRLAAYESGWEMSPKVFRNAVYMIVIRANHPFLLTAGAFVPVSLSTMTNILQQSVSYLMVMVSLSETEVFGNKTEH</sequence>
<evidence type="ECO:0000256" key="9">
    <source>
        <dbReference type="ARBA" id="ARBA00023224"/>
    </source>
</evidence>
<evidence type="ECO:0000256" key="4">
    <source>
        <dbReference type="ARBA" id="ARBA00022692"/>
    </source>
</evidence>
<evidence type="ECO:0000313" key="11">
    <source>
        <dbReference type="EMBL" id="KAK7874499.1"/>
    </source>
</evidence>
<dbReference type="PANTHER" id="PTHR21137">
    <property type="entry name" value="ODORANT RECEPTOR"/>
    <property type="match status" value="1"/>
</dbReference>
<keyword evidence="5" id="KW-0552">Olfaction</keyword>
<dbReference type="Proteomes" id="UP001378592">
    <property type="component" value="Unassembled WGS sequence"/>
</dbReference>
<dbReference type="AlphaFoldDB" id="A0AAN9ZK33"/>
<keyword evidence="9" id="KW-0807">Transducer</keyword>
<evidence type="ECO:0000256" key="5">
    <source>
        <dbReference type="ARBA" id="ARBA00022725"/>
    </source>
</evidence>
<dbReference type="Pfam" id="PF02949">
    <property type="entry name" value="7tm_6"/>
    <property type="match status" value="1"/>
</dbReference>
<comment type="subcellular location">
    <subcellularLocation>
        <location evidence="1">Cell membrane</location>
        <topology evidence="1">Multi-pass membrane protein</topology>
    </subcellularLocation>
</comment>
<evidence type="ECO:0000256" key="1">
    <source>
        <dbReference type="ARBA" id="ARBA00004651"/>
    </source>
</evidence>
<evidence type="ECO:0000256" key="2">
    <source>
        <dbReference type="ARBA" id="ARBA00022475"/>
    </source>
</evidence>
<dbReference type="GO" id="GO:0005549">
    <property type="term" value="F:odorant binding"/>
    <property type="evidence" value="ECO:0007669"/>
    <property type="project" value="InterPro"/>
</dbReference>
<reference evidence="11 12" key="1">
    <citation type="submission" date="2024-03" db="EMBL/GenBank/DDBJ databases">
        <title>The genome assembly and annotation of the cricket Gryllus longicercus Weissman &amp; Gray.</title>
        <authorList>
            <person name="Szrajer S."/>
            <person name="Gray D."/>
            <person name="Ylla G."/>
        </authorList>
    </citation>
    <scope>NUCLEOTIDE SEQUENCE [LARGE SCALE GENOMIC DNA]</scope>
    <source>
        <strain evidence="11">DAG 2021-001</strain>
        <tissue evidence="11">Whole body minus gut</tissue>
    </source>
</reference>
<evidence type="ECO:0000256" key="8">
    <source>
        <dbReference type="ARBA" id="ARBA00023170"/>
    </source>
</evidence>
<name>A0AAN9ZK33_9ORTH</name>
<keyword evidence="7 10" id="KW-0472">Membrane</keyword>
<evidence type="ECO:0000256" key="3">
    <source>
        <dbReference type="ARBA" id="ARBA00022606"/>
    </source>
</evidence>
<organism evidence="11 12">
    <name type="scientific">Gryllus longicercus</name>
    <dbReference type="NCBI Taxonomy" id="2509291"/>
    <lineage>
        <taxon>Eukaryota</taxon>
        <taxon>Metazoa</taxon>
        <taxon>Ecdysozoa</taxon>
        <taxon>Arthropoda</taxon>
        <taxon>Hexapoda</taxon>
        <taxon>Insecta</taxon>
        <taxon>Pterygota</taxon>
        <taxon>Neoptera</taxon>
        <taxon>Polyneoptera</taxon>
        <taxon>Orthoptera</taxon>
        <taxon>Ensifera</taxon>
        <taxon>Gryllidea</taxon>
        <taxon>Grylloidea</taxon>
        <taxon>Gryllidae</taxon>
        <taxon>Gryllinae</taxon>
        <taxon>Gryllus</taxon>
    </lineage>
</organism>
<proteinExistence type="predicted"/>
<dbReference type="GO" id="GO:0007165">
    <property type="term" value="P:signal transduction"/>
    <property type="evidence" value="ECO:0007669"/>
    <property type="project" value="UniProtKB-KW"/>
</dbReference>
<protein>
    <recommendedName>
        <fullName evidence="13">Odorant receptor</fullName>
    </recommendedName>
</protein>
<comment type="caution">
    <text evidence="11">The sequence shown here is derived from an EMBL/GenBank/DDBJ whole genome shotgun (WGS) entry which is preliminary data.</text>
</comment>